<dbReference type="InterPro" id="IPR003607">
    <property type="entry name" value="HD/PDEase_dom"/>
</dbReference>
<proteinExistence type="predicted"/>
<dbReference type="CDD" id="cd00077">
    <property type="entry name" value="HDc"/>
    <property type="match status" value="1"/>
</dbReference>
<dbReference type="Proteomes" id="UP000731907">
    <property type="component" value="Unassembled WGS sequence"/>
</dbReference>
<accession>A0ABS6J0B3</accession>
<dbReference type="PANTHER" id="PTHR45228">
    <property type="entry name" value="CYCLIC DI-GMP PHOSPHODIESTERASE TM_0186-RELATED"/>
    <property type="match status" value="1"/>
</dbReference>
<dbReference type="InterPro" id="IPR037522">
    <property type="entry name" value="HD_GYP_dom"/>
</dbReference>
<feature type="transmembrane region" description="Helical" evidence="1">
    <location>
        <begin position="118"/>
        <end position="138"/>
    </location>
</feature>
<feature type="transmembrane region" description="Helical" evidence="1">
    <location>
        <begin position="76"/>
        <end position="106"/>
    </location>
</feature>
<dbReference type="PANTHER" id="PTHR45228:SF8">
    <property type="entry name" value="TWO-COMPONENT RESPONSE REGULATOR-RELATED"/>
    <property type="match status" value="1"/>
</dbReference>
<reference evidence="3 4" key="1">
    <citation type="submission" date="2021-06" db="EMBL/GenBank/DDBJ databases">
        <title>Rhodobacteraceae bacterium strain HSP-20.</title>
        <authorList>
            <person name="Chen W.-M."/>
        </authorList>
    </citation>
    <scope>NUCLEOTIDE SEQUENCE [LARGE SCALE GENOMIC DNA]</scope>
    <source>
        <strain evidence="3 4">HSP-20</strain>
    </source>
</reference>
<keyword evidence="4" id="KW-1185">Reference proteome</keyword>
<evidence type="ECO:0000313" key="4">
    <source>
        <dbReference type="Proteomes" id="UP000731907"/>
    </source>
</evidence>
<evidence type="ECO:0000313" key="3">
    <source>
        <dbReference type="EMBL" id="MBU9696967.1"/>
    </source>
</evidence>
<dbReference type="PROSITE" id="PS51832">
    <property type="entry name" value="HD_GYP"/>
    <property type="match status" value="1"/>
</dbReference>
<dbReference type="InterPro" id="IPR052020">
    <property type="entry name" value="Cyclic_di-GMP/3'3'-cGAMP_PDE"/>
</dbReference>
<dbReference type="RefSeq" id="WP_161761026.1">
    <property type="nucleotide sequence ID" value="NZ_JAAATX020000002.1"/>
</dbReference>
<dbReference type="Pfam" id="PF13487">
    <property type="entry name" value="HD_5"/>
    <property type="match status" value="1"/>
</dbReference>
<feature type="transmembrane region" description="Helical" evidence="1">
    <location>
        <begin position="159"/>
        <end position="185"/>
    </location>
</feature>
<protein>
    <submittedName>
        <fullName evidence="3">HD-GYP domain-containing protein</fullName>
    </submittedName>
</protein>
<comment type="caution">
    <text evidence="3">The sequence shown here is derived from an EMBL/GenBank/DDBJ whole genome shotgun (WGS) entry which is preliminary data.</text>
</comment>
<dbReference type="Gene3D" id="1.10.3210.10">
    <property type="entry name" value="Hypothetical protein af1432"/>
    <property type="match status" value="1"/>
</dbReference>
<organism evidence="3 4">
    <name type="scientific">Paragemmobacter amnigenus</name>
    <dbReference type="NCBI Taxonomy" id="2852097"/>
    <lineage>
        <taxon>Bacteria</taxon>
        <taxon>Pseudomonadati</taxon>
        <taxon>Pseudomonadota</taxon>
        <taxon>Alphaproteobacteria</taxon>
        <taxon>Rhodobacterales</taxon>
        <taxon>Paracoccaceae</taxon>
        <taxon>Paragemmobacter</taxon>
    </lineage>
</organism>
<keyword evidence="1" id="KW-0472">Membrane</keyword>
<name>A0ABS6J0B3_9RHOB</name>
<feature type="domain" description="HD-GYP" evidence="2">
    <location>
        <begin position="188"/>
        <end position="399"/>
    </location>
</feature>
<keyword evidence="1" id="KW-1133">Transmembrane helix</keyword>
<feature type="transmembrane region" description="Helical" evidence="1">
    <location>
        <begin position="48"/>
        <end position="69"/>
    </location>
</feature>
<feature type="transmembrane region" description="Helical" evidence="1">
    <location>
        <begin position="21"/>
        <end position="42"/>
    </location>
</feature>
<evidence type="ECO:0000259" key="2">
    <source>
        <dbReference type="PROSITE" id="PS51832"/>
    </source>
</evidence>
<evidence type="ECO:0000256" key="1">
    <source>
        <dbReference type="SAM" id="Phobius"/>
    </source>
</evidence>
<keyword evidence="1" id="KW-0812">Transmembrane</keyword>
<dbReference type="EMBL" id="JAAATX020000002">
    <property type="protein sequence ID" value="MBU9696967.1"/>
    <property type="molecule type" value="Genomic_DNA"/>
</dbReference>
<dbReference type="SMART" id="SM00471">
    <property type="entry name" value="HDc"/>
    <property type="match status" value="1"/>
</dbReference>
<dbReference type="SUPFAM" id="SSF109604">
    <property type="entry name" value="HD-domain/PDEase-like"/>
    <property type="match status" value="1"/>
</dbReference>
<gene>
    <name evidence="3" type="ORF">GU927_003800</name>
</gene>
<sequence length="399" mass="44455">MDGISFTLTAETLRRKIVKDILLAMTLGACVLVCVTIARFLLEGWQPIFPAIWIASFITLLAFVFSDYLSFQRLSLLMWLVWTVMSMSAFLFFGLASMGPVFLIIATSCASLGFRYPHVILLVILKVMMLAAMVVFMFKLQIVAVPIEGADYLSNPRMWIFHTILFGVCALLVVYSTAALVKFYVEVASSTREMFYVGVGLISLARDTETGSHLRRISRYCGLLYDQYLQAEGLTEADVGFSRKDLELASILHDIGKIAIPDDILRKPGKLTEAEFAVVKEHTSIGARIIQEILSNCGEADRKTMGLAADIALSHHESWSGGGYPAGLLGKDIPLAARMVSICDVYDALRSERPYKKGWSHQAALEEIAVTGQKFDPHLLDLFLKNERQYEHAWTAMQS</sequence>